<sequence>MFLGGERPAGRIERRQPEVPWKDGAETGLVDGEGKCYTGVLCGLGWNPTTEAPVLPEHDIELAFDVQFNVEDVVEINILRAAINKLVCDGPNGSKYLGPERIVQLQDNARQKLLSLFCQLKPREKIVPKWHEKPYEWNQVDPKLVMEQADREGSQGKNTFLYQLHKLVVLSP</sequence>
<dbReference type="EMBL" id="CABDUW010001167">
    <property type="protein sequence ID" value="VTJ79270.1"/>
    <property type="molecule type" value="Genomic_DNA"/>
</dbReference>
<evidence type="ECO:0000256" key="1">
    <source>
        <dbReference type="SAM" id="MobiDB-lite"/>
    </source>
</evidence>
<accession>A0A5E4CD28</accession>
<protein>
    <submittedName>
        <fullName evidence="2">Uncharacterized protein</fullName>
    </submittedName>
</protein>
<proteinExistence type="predicted"/>
<feature type="compositionally biased region" description="Basic and acidic residues" evidence="1">
    <location>
        <begin position="8"/>
        <end position="25"/>
    </location>
</feature>
<organism evidence="2 3">
    <name type="scientific">Marmota monax</name>
    <name type="common">Woodchuck</name>
    <dbReference type="NCBI Taxonomy" id="9995"/>
    <lineage>
        <taxon>Eukaryota</taxon>
        <taxon>Metazoa</taxon>
        <taxon>Chordata</taxon>
        <taxon>Craniata</taxon>
        <taxon>Vertebrata</taxon>
        <taxon>Euteleostomi</taxon>
        <taxon>Mammalia</taxon>
        <taxon>Eutheria</taxon>
        <taxon>Euarchontoglires</taxon>
        <taxon>Glires</taxon>
        <taxon>Rodentia</taxon>
        <taxon>Sciuromorpha</taxon>
        <taxon>Sciuridae</taxon>
        <taxon>Xerinae</taxon>
        <taxon>Marmotini</taxon>
        <taxon>Marmota</taxon>
    </lineage>
</organism>
<evidence type="ECO:0000313" key="3">
    <source>
        <dbReference type="Proteomes" id="UP000335636"/>
    </source>
</evidence>
<name>A0A5E4CD28_MARMO</name>
<reference evidence="2" key="1">
    <citation type="submission" date="2019-04" db="EMBL/GenBank/DDBJ databases">
        <authorList>
            <person name="Alioto T."/>
            <person name="Alioto T."/>
        </authorList>
    </citation>
    <scope>NUCLEOTIDE SEQUENCE [LARGE SCALE GENOMIC DNA]</scope>
</reference>
<keyword evidence="3" id="KW-1185">Reference proteome</keyword>
<dbReference type="AlphaFoldDB" id="A0A5E4CD28"/>
<gene>
    <name evidence="2" type="ORF">MONAX_5E006898</name>
</gene>
<dbReference type="Proteomes" id="UP000335636">
    <property type="component" value="Unassembled WGS sequence"/>
</dbReference>
<evidence type="ECO:0000313" key="2">
    <source>
        <dbReference type="EMBL" id="VTJ79270.1"/>
    </source>
</evidence>
<comment type="caution">
    <text evidence="2">The sequence shown here is derived from an EMBL/GenBank/DDBJ whole genome shotgun (WGS) entry which is preliminary data.</text>
</comment>
<feature type="region of interest" description="Disordered" evidence="1">
    <location>
        <begin position="1"/>
        <end position="25"/>
    </location>
</feature>